<evidence type="ECO:0008006" key="3">
    <source>
        <dbReference type="Google" id="ProtNLM"/>
    </source>
</evidence>
<reference evidence="2" key="1">
    <citation type="submission" date="2017-02" db="EMBL/GenBank/DDBJ databases">
        <title>Comparative genomics and description of representatives of a novel lineage of planctomycetes thriving in anoxic sediments.</title>
        <authorList>
            <person name="Spring S."/>
            <person name="Bunk B."/>
            <person name="Sproer C."/>
        </authorList>
    </citation>
    <scope>NUCLEOTIDE SEQUENCE [LARGE SCALE GENOMIC DNA]</scope>
    <source>
        <strain evidence="2">ST-NAGAB-D1</strain>
    </source>
</reference>
<dbReference type="STRING" id="1936003.STSP2_01482"/>
<dbReference type="OrthoDB" id="9802602at2"/>
<proteinExistence type="predicted"/>
<dbReference type="SUPFAM" id="SSF52172">
    <property type="entry name" value="CheY-like"/>
    <property type="match status" value="1"/>
</dbReference>
<name>A0A1U9NK58_9BACT</name>
<dbReference type="KEGG" id="alus:STSP2_01482"/>
<dbReference type="EMBL" id="CP019791">
    <property type="protein sequence ID" value="AQT68323.1"/>
    <property type="molecule type" value="Genomic_DNA"/>
</dbReference>
<dbReference type="InterPro" id="IPR011006">
    <property type="entry name" value="CheY-like_superfamily"/>
</dbReference>
<accession>A0A1U9NK58</accession>
<gene>
    <name evidence="1" type="ORF">STSP2_01482</name>
</gene>
<evidence type="ECO:0000313" key="1">
    <source>
        <dbReference type="EMBL" id="AQT68323.1"/>
    </source>
</evidence>
<dbReference type="RefSeq" id="WP_146661221.1">
    <property type="nucleotide sequence ID" value="NZ_CP019791.1"/>
</dbReference>
<sequence length="128" mass="14008">MGLLDFIKSNDRANTVLVICARDKEKALAGFTARVLFADDCEEALEILKDIDVDVVVARWSINGHPDGDILIKVRSAIPSLPLIAIVDSMDNGCERAARASGMTAVITEEIHAHQLRYKLTHLINRAG</sequence>
<dbReference type="Proteomes" id="UP000189674">
    <property type="component" value="Chromosome"/>
</dbReference>
<evidence type="ECO:0000313" key="2">
    <source>
        <dbReference type="Proteomes" id="UP000189674"/>
    </source>
</evidence>
<dbReference type="Gene3D" id="3.40.50.2300">
    <property type="match status" value="1"/>
</dbReference>
<protein>
    <recommendedName>
        <fullName evidence="3">Response regulatory domain-containing protein</fullName>
    </recommendedName>
</protein>
<dbReference type="AlphaFoldDB" id="A0A1U9NK58"/>
<keyword evidence="2" id="KW-1185">Reference proteome</keyword>
<organism evidence="1 2">
    <name type="scientific">Anaerohalosphaera lusitana</name>
    <dbReference type="NCBI Taxonomy" id="1936003"/>
    <lineage>
        <taxon>Bacteria</taxon>
        <taxon>Pseudomonadati</taxon>
        <taxon>Planctomycetota</taxon>
        <taxon>Phycisphaerae</taxon>
        <taxon>Sedimentisphaerales</taxon>
        <taxon>Anaerohalosphaeraceae</taxon>
        <taxon>Anaerohalosphaera</taxon>
    </lineage>
</organism>